<organism evidence="1 2">
    <name type="scientific">Desulfosarcina widdelii</name>
    <dbReference type="NCBI Taxonomy" id="947919"/>
    <lineage>
        <taxon>Bacteria</taxon>
        <taxon>Pseudomonadati</taxon>
        <taxon>Thermodesulfobacteriota</taxon>
        <taxon>Desulfobacteria</taxon>
        <taxon>Desulfobacterales</taxon>
        <taxon>Desulfosarcinaceae</taxon>
        <taxon>Desulfosarcina</taxon>
    </lineage>
</organism>
<proteinExistence type="predicted"/>
<dbReference type="Proteomes" id="UP000427769">
    <property type="component" value="Chromosome"/>
</dbReference>
<protein>
    <submittedName>
        <fullName evidence="1">Uncharacterized protein</fullName>
    </submittedName>
</protein>
<keyword evidence="2" id="KW-1185">Reference proteome</keyword>
<dbReference type="KEGG" id="dwd:DSCW_08470"/>
<gene>
    <name evidence="1" type="ORF">DSCW_08470</name>
</gene>
<dbReference type="EMBL" id="AP021875">
    <property type="protein sequence ID" value="BBO73430.1"/>
    <property type="molecule type" value="Genomic_DNA"/>
</dbReference>
<evidence type="ECO:0000313" key="1">
    <source>
        <dbReference type="EMBL" id="BBO73430.1"/>
    </source>
</evidence>
<dbReference type="AlphaFoldDB" id="A0A5K7YYH9"/>
<dbReference type="RefSeq" id="WP_155302540.1">
    <property type="nucleotide sequence ID" value="NZ_AP021875.1"/>
</dbReference>
<dbReference type="OrthoDB" id="5461163at2"/>
<sequence>MARNAVSSWLWQHNISIGDVVMITGASMETTWRTVQGQEDDERVLAYLRKKGCPEHMIDDRIA</sequence>
<name>A0A5K7YYH9_9BACT</name>
<reference evidence="1 2" key="1">
    <citation type="submission" date="2019-11" db="EMBL/GenBank/DDBJ databases">
        <title>Comparative genomics of hydrocarbon-degrading Desulfosarcina strains.</title>
        <authorList>
            <person name="Watanabe M."/>
            <person name="Kojima H."/>
            <person name="Fukui M."/>
        </authorList>
    </citation>
    <scope>NUCLEOTIDE SEQUENCE [LARGE SCALE GENOMIC DNA]</scope>
    <source>
        <strain evidence="1 2">PP31</strain>
    </source>
</reference>
<accession>A0A5K7YYH9</accession>
<evidence type="ECO:0000313" key="2">
    <source>
        <dbReference type="Proteomes" id="UP000427769"/>
    </source>
</evidence>